<keyword evidence="2" id="KW-1185">Reference proteome</keyword>
<proteinExistence type="predicted"/>
<dbReference type="EMBL" id="CACRXK020034602">
    <property type="protein sequence ID" value="CAB4044335.1"/>
    <property type="molecule type" value="Genomic_DNA"/>
</dbReference>
<organism evidence="1 2">
    <name type="scientific">Paramuricea clavata</name>
    <name type="common">Red gorgonian</name>
    <name type="synonym">Violescent sea-whip</name>
    <dbReference type="NCBI Taxonomy" id="317549"/>
    <lineage>
        <taxon>Eukaryota</taxon>
        <taxon>Metazoa</taxon>
        <taxon>Cnidaria</taxon>
        <taxon>Anthozoa</taxon>
        <taxon>Octocorallia</taxon>
        <taxon>Malacalcyonacea</taxon>
        <taxon>Plexauridae</taxon>
        <taxon>Paramuricea</taxon>
    </lineage>
</organism>
<dbReference type="AlphaFoldDB" id="A0A7D9KE26"/>
<protein>
    <submittedName>
        <fullName evidence="1">Uncharacterized protein</fullName>
    </submittedName>
</protein>
<dbReference type="OrthoDB" id="2419456at2759"/>
<evidence type="ECO:0000313" key="1">
    <source>
        <dbReference type="EMBL" id="CAB4044335.1"/>
    </source>
</evidence>
<evidence type="ECO:0000313" key="2">
    <source>
        <dbReference type="Proteomes" id="UP001152795"/>
    </source>
</evidence>
<sequence length="118" mass="13396">MKNTKLAYSIELPLKSLDDVLTAVNKVLSSGLNKYQSQFIAPVIGDWRKHFFIWQLVYSNATTVPATLKNVIPLIGPLHISLNARVCVLLLFHELFADLYAFLFGKKAKLAKKPKPWR</sequence>
<dbReference type="Proteomes" id="UP001152795">
    <property type="component" value="Unassembled WGS sequence"/>
</dbReference>
<accession>A0A7D9KE26</accession>
<name>A0A7D9KE26_PARCT</name>
<reference evidence="1" key="1">
    <citation type="submission" date="2020-04" db="EMBL/GenBank/DDBJ databases">
        <authorList>
            <person name="Alioto T."/>
            <person name="Alioto T."/>
            <person name="Gomez Garrido J."/>
        </authorList>
    </citation>
    <scope>NUCLEOTIDE SEQUENCE</scope>
    <source>
        <strain evidence="1">A484AB</strain>
    </source>
</reference>
<comment type="caution">
    <text evidence="1">The sequence shown here is derived from an EMBL/GenBank/DDBJ whole genome shotgun (WGS) entry which is preliminary data.</text>
</comment>
<gene>
    <name evidence="1" type="ORF">PACLA_8A049644</name>
</gene>
<feature type="non-terminal residue" evidence="1">
    <location>
        <position position="118"/>
    </location>
</feature>